<dbReference type="HOGENOM" id="CLU_1673992_0_0_2"/>
<reference evidence="1 2" key="1">
    <citation type="journal article" date="2012" name="J. Bacteriol.">
        <title>Complete genome sequence of a thermophilic methanogen, Methanocella conradii HZ254, isolated from Chinese rice field soil.</title>
        <authorList>
            <person name="Lu Z."/>
            <person name="Lu Y."/>
        </authorList>
    </citation>
    <scope>NUCLEOTIDE SEQUENCE [LARGE SCALE GENOMIC DNA]</scope>
    <source>
        <strain evidence="2">DSM 24694 / JCM 17849 / CGMCC 1.5162 / HZ254</strain>
    </source>
</reference>
<dbReference type="eggNOG" id="arCOG12588">
    <property type="taxonomic scope" value="Archaea"/>
</dbReference>
<evidence type="ECO:0000313" key="1">
    <source>
        <dbReference type="EMBL" id="AFC99613.1"/>
    </source>
</evidence>
<protein>
    <submittedName>
        <fullName evidence="1">Uncharacterized protein</fullName>
    </submittedName>
</protein>
<organism evidence="1 2">
    <name type="scientific">Methanocella conradii (strain DSM 24694 / JCM 17849 / CGMCC 1.5162 / HZ254)</name>
    <dbReference type="NCBI Taxonomy" id="1041930"/>
    <lineage>
        <taxon>Archaea</taxon>
        <taxon>Methanobacteriati</taxon>
        <taxon>Methanobacteriota</taxon>
        <taxon>Stenosarchaea group</taxon>
        <taxon>Methanomicrobia</taxon>
        <taxon>Methanocellales</taxon>
        <taxon>Methanocellaceae</taxon>
        <taxon>Methanocella</taxon>
    </lineage>
</organism>
<gene>
    <name evidence="1" type="ordered locus">Mtc_0852</name>
</gene>
<dbReference type="AlphaFoldDB" id="H8IAD9"/>
<accession>H8IAD9</accession>
<dbReference type="EMBL" id="CP003243">
    <property type="protein sequence ID" value="AFC99613.1"/>
    <property type="molecule type" value="Genomic_DNA"/>
</dbReference>
<dbReference type="STRING" id="1041930.Mtc_0852"/>
<keyword evidence="2" id="KW-1185">Reference proteome</keyword>
<sequence>MHTMESDTMKPNKILVLALAGLMLAVVTSGMASAARVPDATSRMTSGYNALWTGSTGSTDITPPEVLRWDIAYKNEMPGNESINAMSNYKFGSGGQVWGHTYAYDIPSGSTWWLHDHSSELFSTTAQNTDWDLYRNHYYWNDYRCSETWPYAQEELI</sequence>
<name>H8IAD9_METCZ</name>
<proteinExistence type="predicted"/>
<dbReference type="KEGG" id="mez:Mtc_0852"/>
<evidence type="ECO:0000313" key="2">
    <source>
        <dbReference type="Proteomes" id="UP000005233"/>
    </source>
</evidence>
<dbReference type="Proteomes" id="UP000005233">
    <property type="component" value="Chromosome"/>
</dbReference>